<evidence type="ECO:0000256" key="2">
    <source>
        <dbReference type="ARBA" id="ARBA00005676"/>
    </source>
</evidence>
<reference evidence="16" key="2">
    <citation type="submission" date="2018-05" db="EMBL/GenBank/DDBJ databases">
        <title>OpunRS2 (Oryza punctata Reference Sequence Version 2).</title>
        <authorList>
            <person name="Zhang J."/>
            <person name="Kudrna D."/>
            <person name="Lee S."/>
            <person name="Talag J."/>
            <person name="Welchert J."/>
            <person name="Wing R.A."/>
        </authorList>
    </citation>
    <scope>NUCLEOTIDE SEQUENCE [LARGE SCALE GENOMIC DNA]</scope>
</reference>
<keyword evidence="6 13" id="KW-0862">Zinc</keyword>
<evidence type="ECO:0000256" key="1">
    <source>
        <dbReference type="ARBA" id="ARBA00004123"/>
    </source>
</evidence>
<dbReference type="Pfam" id="PF04181">
    <property type="entry name" value="RPAP2_Rtr1"/>
    <property type="match status" value="1"/>
</dbReference>
<keyword evidence="7 13" id="KW-0904">Protein phosphatase</keyword>
<dbReference type="GO" id="GO:0005634">
    <property type="term" value="C:nucleus"/>
    <property type="evidence" value="ECO:0007669"/>
    <property type="project" value="UniProtKB-SubCell"/>
</dbReference>
<comment type="function">
    <text evidence="11 13">Putative RNA polymerase II subunit B1 C-terminal domain (CTD) phosphatase involved in RNA polymerase II transcription regulation.</text>
</comment>
<comment type="subcellular location">
    <subcellularLocation>
        <location evidence="1 13">Nucleus</location>
    </subcellularLocation>
</comment>
<keyword evidence="8 13" id="KW-0539">Nucleus</keyword>
<feature type="compositionally biased region" description="Basic residues" evidence="14">
    <location>
        <begin position="312"/>
        <end position="321"/>
    </location>
</feature>
<dbReference type="GO" id="GO:0043175">
    <property type="term" value="F:RNA polymerase core enzyme binding"/>
    <property type="evidence" value="ECO:0007669"/>
    <property type="project" value="UniProtKB-UniRule"/>
</dbReference>
<protein>
    <recommendedName>
        <fullName evidence="13">RNA polymerase II subunit B1 CTD phosphatase RPAP2 homolog</fullName>
        <ecNumber evidence="13">3.1.3.16</ecNumber>
    </recommendedName>
</protein>
<dbReference type="OMA" id="WMGPSNA"/>
<evidence type="ECO:0000256" key="14">
    <source>
        <dbReference type="SAM" id="MobiDB-lite"/>
    </source>
</evidence>
<dbReference type="Gramene" id="OPUNC05G02260.1">
    <property type="protein sequence ID" value="OPUNC05G02260.1"/>
    <property type="gene ID" value="OPUNC05G02260"/>
</dbReference>
<dbReference type="Gene3D" id="1.25.40.820">
    <property type="match status" value="1"/>
</dbReference>
<feature type="domain" description="RTR1-type" evidence="15">
    <location>
        <begin position="43"/>
        <end position="135"/>
    </location>
</feature>
<dbReference type="InterPro" id="IPR007308">
    <property type="entry name" value="Rtr1/RPAP2_dom"/>
</dbReference>
<sequence>MGPTTGTDAGARMKATTVASAVHRVQMALYDGAAASREPLLRGAASLLSGPDYADVVTERSIADACGYPACPNPLPSESAEAARGKAAAPRFRISLREHRVYDLEEARKFCSERCLVASAAFAASLPPDRPFGVPPDRLDALVALFGGGGGGDDGSALGFGASGDGKGEVEGRKVEIREKEASGPGEVTLQEWIGPSDAIEGYVPRRDRIVGGPKKEAKQNNACSAEQFSNINVDSRNAASGESGMVLSENTKTKKKEATKTPLKMFKQDEDNDMLSSCISDSIAKQLEDVVLEEKKDKKKKKAAKGTSRAGKSKPAKRPVGRNGHEVDFTSTIIMGDHGSELMEHGALGQYNFSSSMLANEQPSSSQHAVMDSVQAYTEELHELFSNAVNIAKDETSDDSGRRTLKSSLKAVGSKNARRSVKWADENGSVLETSRAFVSHSSDNKQSREGMDSSVRRESAEACAAALIEAAEAISSGTSEVEDAVSKAGIIILPDMVNQQQYDNDYDNDKDAGENEIFEIDRGVVKWPRKTVLLDTDMFDVDDSWHDTPPEGFSLTLSSFATMWAALFGWVSLSSLAYVYGLDESSMEDLLIAGGRECPQKRVLNDGHSSEIRRALDTCVCNALPVLVSNLRMQIPVSKLEITLGYLMDTMSFVDALPSLRSRQWQMMVLVLLDALSVHRLPALAPIMSDSKLLQKLLNSAQVSREEYDSMIDLLLPFGRSTQSQASLPSFGTRLAKYRLPPVASFIPFALASDVQAGADSCHSQELLALVRRAKDNCLQNNLVHYGLLSLIASAVQNYNLQWLLTFYKLASHCREKNKKQKGWRLIAEVRIH</sequence>
<dbReference type="InterPro" id="IPR038534">
    <property type="entry name" value="Rtr1/RPAP2_sf"/>
</dbReference>
<keyword evidence="3 13" id="KW-0479">Metal-binding</keyword>
<comment type="catalytic activity">
    <reaction evidence="10 13">
        <text>O-phospho-L-threonyl-[protein] + H2O = L-threonyl-[protein] + phosphate</text>
        <dbReference type="Rhea" id="RHEA:47004"/>
        <dbReference type="Rhea" id="RHEA-COMP:11060"/>
        <dbReference type="Rhea" id="RHEA-COMP:11605"/>
        <dbReference type="ChEBI" id="CHEBI:15377"/>
        <dbReference type="ChEBI" id="CHEBI:30013"/>
        <dbReference type="ChEBI" id="CHEBI:43474"/>
        <dbReference type="ChEBI" id="CHEBI:61977"/>
        <dbReference type="EC" id="3.1.3.16"/>
    </reaction>
</comment>
<evidence type="ECO:0000256" key="7">
    <source>
        <dbReference type="ARBA" id="ARBA00022912"/>
    </source>
</evidence>
<keyword evidence="5 13" id="KW-0378">Hydrolase</keyword>
<dbReference type="Proteomes" id="UP000026962">
    <property type="component" value="Chromosome 5"/>
</dbReference>
<evidence type="ECO:0000256" key="13">
    <source>
        <dbReference type="RuleBase" id="RU367080"/>
    </source>
</evidence>
<evidence type="ECO:0000256" key="3">
    <source>
        <dbReference type="ARBA" id="ARBA00022723"/>
    </source>
</evidence>
<dbReference type="HOGENOM" id="CLU_008740_0_0_1"/>
<dbReference type="GO" id="GO:0008270">
    <property type="term" value="F:zinc ion binding"/>
    <property type="evidence" value="ECO:0007669"/>
    <property type="project" value="UniProtKB-KW"/>
</dbReference>
<evidence type="ECO:0000256" key="12">
    <source>
        <dbReference type="PROSITE-ProRule" id="PRU00812"/>
    </source>
</evidence>
<evidence type="ECO:0000256" key="4">
    <source>
        <dbReference type="ARBA" id="ARBA00022771"/>
    </source>
</evidence>
<dbReference type="GO" id="GO:0005737">
    <property type="term" value="C:cytoplasm"/>
    <property type="evidence" value="ECO:0007669"/>
    <property type="project" value="TreeGrafter"/>
</dbReference>
<keyword evidence="17" id="KW-1185">Reference proteome</keyword>
<keyword evidence="4 13" id="KW-0863">Zinc-finger</keyword>
<dbReference type="PANTHER" id="PTHR14732">
    <property type="entry name" value="RNA POLYMERASE II SUBUNIT B1 CTD PHOSPHATASE RPAP2-RELATED"/>
    <property type="match status" value="1"/>
</dbReference>
<evidence type="ECO:0000256" key="8">
    <source>
        <dbReference type="ARBA" id="ARBA00023242"/>
    </source>
</evidence>
<evidence type="ECO:0000313" key="17">
    <source>
        <dbReference type="Proteomes" id="UP000026962"/>
    </source>
</evidence>
<dbReference type="InterPro" id="IPR039693">
    <property type="entry name" value="Rtr1/RPAP2"/>
</dbReference>
<name>A0A0E0KY71_ORYPU</name>
<evidence type="ECO:0000256" key="10">
    <source>
        <dbReference type="ARBA" id="ARBA00048336"/>
    </source>
</evidence>
<reference evidence="16" key="1">
    <citation type="submission" date="2015-04" db="UniProtKB">
        <authorList>
            <consortium name="EnsemblPlants"/>
        </authorList>
    </citation>
    <scope>IDENTIFICATION</scope>
</reference>
<evidence type="ECO:0000256" key="9">
    <source>
        <dbReference type="ARBA" id="ARBA00047761"/>
    </source>
</evidence>
<evidence type="ECO:0000259" key="15">
    <source>
        <dbReference type="PROSITE" id="PS51479"/>
    </source>
</evidence>
<evidence type="ECO:0000256" key="6">
    <source>
        <dbReference type="ARBA" id="ARBA00022833"/>
    </source>
</evidence>
<feature type="region of interest" description="Disordered" evidence="14">
    <location>
        <begin position="295"/>
        <end position="325"/>
    </location>
</feature>
<dbReference type="PANTHER" id="PTHR14732:SF0">
    <property type="entry name" value="RNA POLYMERASE II SUBUNIT B1 CTD PHOSPHATASE RPAP2-RELATED"/>
    <property type="match status" value="1"/>
</dbReference>
<accession>A0A0E0KY71</accession>
<dbReference type="EnsemblPlants" id="OPUNC05G02260.1">
    <property type="protein sequence ID" value="OPUNC05G02260.1"/>
    <property type="gene ID" value="OPUNC05G02260"/>
</dbReference>
<dbReference type="AlphaFoldDB" id="A0A0E0KY71"/>
<dbReference type="GO" id="GO:0008420">
    <property type="term" value="F:RNA polymerase II CTD heptapeptide repeat phosphatase activity"/>
    <property type="evidence" value="ECO:0007669"/>
    <property type="project" value="UniProtKB-UniRule"/>
</dbReference>
<evidence type="ECO:0000313" key="16">
    <source>
        <dbReference type="EnsemblPlants" id="OPUNC05G02260.1"/>
    </source>
</evidence>
<comment type="catalytic activity">
    <reaction evidence="9 13">
        <text>O-phospho-L-seryl-[protein] + H2O = L-seryl-[protein] + phosphate</text>
        <dbReference type="Rhea" id="RHEA:20629"/>
        <dbReference type="Rhea" id="RHEA-COMP:9863"/>
        <dbReference type="Rhea" id="RHEA-COMP:11604"/>
        <dbReference type="ChEBI" id="CHEBI:15377"/>
        <dbReference type="ChEBI" id="CHEBI:29999"/>
        <dbReference type="ChEBI" id="CHEBI:43474"/>
        <dbReference type="ChEBI" id="CHEBI:83421"/>
        <dbReference type="EC" id="3.1.3.16"/>
    </reaction>
</comment>
<dbReference type="PROSITE" id="PS51479">
    <property type="entry name" value="ZF_RTR1"/>
    <property type="match status" value="1"/>
</dbReference>
<dbReference type="eggNOG" id="KOG4780">
    <property type="taxonomic scope" value="Eukaryota"/>
</dbReference>
<organism evidence="16">
    <name type="scientific">Oryza punctata</name>
    <name type="common">Red rice</name>
    <dbReference type="NCBI Taxonomy" id="4537"/>
    <lineage>
        <taxon>Eukaryota</taxon>
        <taxon>Viridiplantae</taxon>
        <taxon>Streptophyta</taxon>
        <taxon>Embryophyta</taxon>
        <taxon>Tracheophyta</taxon>
        <taxon>Spermatophyta</taxon>
        <taxon>Magnoliopsida</taxon>
        <taxon>Liliopsida</taxon>
        <taxon>Poales</taxon>
        <taxon>Poaceae</taxon>
        <taxon>BOP clade</taxon>
        <taxon>Oryzoideae</taxon>
        <taxon>Oryzeae</taxon>
        <taxon>Oryzinae</taxon>
        <taxon>Oryza</taxon>
    </lineage>
</organism>
<dbReference type="STRING" id="4537.A0A0E0KY71"/>
<evidence type="ECO:0000256" key="11">
    <source>
        <dbReference type="ARBA" id="ARBA00055474"/>
    </source>
</evidence>
<comment type="similarity">
    <text evidence="2 12 13">Belongs to the RPAP2 family.</text>
</comment>
<dbReference type="FunFam" id="1.25.40.820:FF:000003">
    <property type="entry name" value="Putative RNA polymerase II subunit B1 CTD phosphatase RPAP2 homolog"/>
    <property type="match status" value="1"/>
</dbReference>
<proteinExistence type="inferred from homology"/>
<evidence type="ECO:0000256" key="5">
    <source>
        <dbReference type="ARBA" id="ARBA00022801"/>
    </source>
</evidence>
<dbReference type="EC" id="3.1.3.16" evidence="13"/>